<dbReference type="VEuPathDB" id="FungiDB:CC77DRAFT_1025859"/>
<reference evidence="10 11" key="1">
    <citation type="submission" date="2016-05" db="EMBL/GenBank/DDBJ databases">
        <title>Comparative analysis of secretome profiles of manganese(II)-oxidizing ascomycete fungi.</title>
        <authorList>
            <consortium name="DOE Joint Genome Institute"/>
            <person name="Zeiner C.A."/>
            <person name="Purvine S.O."/>
            <person name="Zink E.M."/>
            <person name="Wu S."/>
            <person name="Pasa-Tolic L."/>
            <person name="Chaput D.L."/>
            <person name="Haridas S."/>
            <person name="Grigoriev I.V."/>
            <person name="Santelli C.M."/>
            <person name="Hansel C.M."/>
        </authorList>
    </citation>
    <scope>NUCLEOTIDE SEQUENCE [LARGE SCALE GENOMIC DNA]</scope>
    <source>
        <strain evidence="10 11">SRC1lrK2f</strain>
    </source>
</reference>
<feature type="domain" description="Acyl-CoA oxidase/dehydrogenase middle" evidence="8">
    <location>
        <begin position="163"/>
        <end position="261"/>
    </location>
</feature>
<dbReference type="InterPro" id="IPR036250">
    <property type="entry name" value="AcylCo_DH-like_C"/>
</dbReference>
<organism evidence="10 11">
    <name type="scientific">Alternaria alternata</name>
    <name type="common">Alternaria rot fungus</name>
    <name type="synonym">Torula alternata</name>
    <dbReference type="NCBI Taxonomy" id="5599"/>
    <lineage>
        <taxon>Eukaryota</taxon>
        <taxon>Fungi</taxon>
        <taxon>Dikarya</taxon>
        <taxon>Ascomycota</taxon>
        <taxon>Pezizomycotina</taxon>
        <taxon>Dothideomycetes</taxon>
        <taxon>Pleosporomycetidae</taxon>
        <taxon>Pleosporales</taxon>
        <taxon>Pleosporineae</taxon>
        <taxon>Pleosporaceae</taxon>
        <taxon>Alternaria</taxon>
        <taxon>Alternaria sect. Alternaria</taxon>
        <taxon>Alternaria alternata complex</taxon>
    </lineage>
</organism>
<dbReference type="AlphaFoldDB" id="A0A177D428"/>
<evidence type="ECO:0000256" key="6">
    <source>
        <dbReference type="RuleBase" id="RU362125"/>
    </source>
</evidence>
<evidence type="ECO:0000313" key="11">
    <source>
        <dbReference type="Proteomes" id="UP000077248"/>
    </source>
</evidence>
<dbReference type="Proteomes" id="UP000077248">
    <property type="component" value="Unassembled WGS sequence"/>
</dbReference>
<evidence type="ECO:0000256" key="4">
    <source>
        <dbReference type="ARBA" id="ARBA00022827"/>
    </source>
</evidence>
<evidence type="ECO:0000313" key="10">
    <source>
        <dbReference type="EMBL" id="OAG14455.1"/>
    </source>
</evidence>
<keyword evidence="11" id="KW-1185">Reference proteome</keyword>
<proteinExistence type="inferred from homology"/>
<keyword evidence="3 6" id="KW-0285">Flavoprotein</keyword>
<dbReference type="Pfam" id="PF02771">
    <property type="entry name" value="Acyl-CoA_dh_N"/>
    <property type="match status" value="1"/>
</dbReference>
<gene>
    <name evidence="10" type="ORF">CC77DRAFT_1025859</name>
</gene>
<keyword evidence="5 6" id="KW-0560">Oxidoreductase</keyword>
<dbReference type="SUPFAM" id="SSF47203">
    <property type="entry name" value="Acyl-CoA dehydrogenase C-terminal domain-like"/>
    <property type="match status" value="1"/>
</dbReference>
<dbReference type="PANTHER" id="PTHR43884:SF34">
    <property type="entry name" value="ACYL-COA DEHYDROGENASE FAMILY PROTEIN"/>
    <property type="match status" value="1"/>
</dbReference>
<comment type="cofactor">
    <cofactor evidence="1 6">
        <name>FAD</name>
        <dbReference type="ChEBI" id="CHEBI:57692"/>
    </cofactor>
</comment>
<dbReference type="RefSeq" id="XP_018379876.1">
    <property type="nucleotide sequence ID" value="XM_018526155.1"/>
</dbReference>
<dbReference type="Gene3D" id="1.20.140.10">
    <property type="entry name" value="Butyryl-CoA Dehydrogenase, subunit A, domain 3"/>
    <property type="match status" value="1"/>
</dbReference>
<dbReference type="FunFam" id="2.40.110.10:FF:000002">
    <property type="entry name" value="Acyl-CoA dehydrogenase fadE12"/>
    <property type="match status" value="1"/>
</dbReference>
<dbReference type="GO" id="GO:0046359">
    <property type="term" value="P:butyrate catabolic process"/>
    <property type="evidence" value="ECO:0007669"/>
    <property type="project" value="TreeGrafter"/>
</dbReference>
<dbReference type="InterPro" id="IPR013786">
    <property type="entry name" value="AcylCoA_DH/ox_N"/>
</dbReference>
<dbReference type="InterPro" id="IPR037069">
    <property type="entry name" value="AcylCoA_DH/ox_N_sf"/>
</dbReference>
<evidence type="ECO:0000256" key="1">
    <source>
        <dbReference type="ARBA" id="ARBA00001974"/>
    </source>
</evidence>
<dbReference type="InterPro" id="IPR006091">
    <property type="entry name" value="Acyl-CoA_Oxase/DH_mid-dom"/>
</dbReference>
<feature type="domain" description="Acyl-CoA dehydrogenase/oxidase N-terminal" evidence="9">
    <location>
        <begin position="42"/>
        <end position="156"/>
    </location>
</feature>
<dbReference type="FunFam" id="1.20.140.10:FF:000037">
    <property type="entry name" value="Similar to acyl-CoA dehydrogenase"/>
    <property type="match status" value="1"/>
</dbReference>
<dbReference type="InterPro" id="IPR009100">
    <property type="entry name" value="AcylCoA_DH/oxidase_NM_dom_sf"/>
</dbReference>
<evidence type="ECO:0000256" key="5">
    <source>
        <dbReference type="ARBA" id="ARBA00023002"/>
    </source>
</evidence>
<dbReference type="Pfam" id="PF02770">
    <property type="entry name" value="Acyl-CoA_dh_M"/>
    <property type="match status" value="1"/>
</dbReference>
<dbReference type="Pfam" id="PF00441">
    <property type="entry name" value="Acyl-CoA_dh_1"/>
    <property type="match status" value="1"/>
</dbReference>
<dbReference type="EMBL" id="KV441500">
    <property type="protein sequence ID" value="OAG14455.1"/>
    <property type="molecule type" value="Genomic_DNA"/>
</dbReference>
<protein>
    <submittedName>
        <fullName evidence="10">Acyl-CoA dehydrogenase NM domain-like protein</fullName>
    </submittedName>
</protein>
<dbReference type="InterPro" id="IPR009075">
    <property type="entry name" value="AcylCo_DH/oxidase_C"/>
</dbReference>
<evidence type="ECO:0000259" key="8">
    <source>
        <dbReference type="Pfam" id="PF02770"/>
    </source>
</evidence>
<dbReference type="Gene3D" id="2.40.110.10">
    <property type="entry name" value="Butyryl-CoA Dehydrogenase, subunit A, domain 2"/>
    <property type="match status" value="1"/>
</dbReference>
<dbReference type="GO" id="GO:0050660">
    <property type="term" value="F:flavin adenine dinucleotide binding"/>
    <property type="evidence" value="ECO:0007669"/>
    <property type="project" value="InterPro"/>
</dbReference>
<dbReference type="OMA" id="CNFWANR"/>
<dbReference type="SUPFAM" id="SSF56645">
    <property type="entry name" value="Acyl-CoA dehydrogenase NM domain-like"/>
    <property type="match status" value="1"/>
</dbReference>
<dbReference type="GeneID" id="29111749"/>
<accession>A0A177D428</accession>
<dbReference type="GO" id="GO:0033539">
    <property type="term" value="P:fatty acid beta-oxidation using acyl-CoA dehydrogenase"/>
    <property type="evidence" value="ECO:0007669"/>
    <property type="project" value="TreeGrafter"/>
</dbReference>
<sequence length="446" mass="50499">MSLSHTMNFSIPDDLKQYLADLDKFIDDKITPLQHKDDNNRFFDHRREHARTDWDNGGLPRKEWEELLAESRRLADEAGFYRLSLPKQYGGQNSADGRGSNLWMAVIREHLAAKGLGLFNDLQTEHSMVGNFPDVIMLMNFGNEQQKRDFIPLRLEGKFRMTFGLTEPGHGSDATHMATKGRPETRDGVKGWLLNGYKRWQTGMHHATHCSVFARTSGKDGEIKGISCFVVPIDTPGLKAESYEWTLNMPTDHATVSIKDVWVPETAALGPIHNGLGVAQAFVHENRIRQAASSLGAAVYCVQQSVEYANERAPFGTPLSHNQGIQFPLVELATQCEMLRQLIRKTALEMDSMPHNEIEKKIGDKVSMCNYFANRLCTQAADRAIQVHGGNGYSRHYPFEHIWRHHRRYRITEGSEEIQMRKVAAYLFGFGGRKSLVDATKAESKL</sequence>
<comment type="similarity">
    <text evidence="2 6">Belongs to the acyl-CoA dehydrogenase family.</text>
</comment>
<evidence type="ECO:0000256" key="2">
    <source>
        <dbReference type="ARBA" id="ARBA00009347"/>
    </source>
</evidence>
<dbReference type="STRING" id="5599.A0A177D428"/>
<dbReference type="InterPro" id="IPR046373">
    <property type="entry name" value="Acyl-CoA_Oxase/DH_mid-dom_sf"/>
</dbReference>
<evidence type="ECO:0000256" key="3">
    <source>
        <dbReference type="ARBA" id="ARBA00022630"/>
    </source>
</evidence>
<dbReference type="Gene3D" id="1.10.540.10">
    <property type="entry name" value="Acyl-CoA dehydrogenase/oxidase, N-terminal domain"/>
    <property type="match status" value="1"/>
</dbReference>
<dbReference type="GO" id="GO:0003995">
    <property type="term" value="F:acyl-CoA dehydrogenase activity"/>
    <property type="evidence" value="ECO:0007669"/>
    <property type="project" value="TreeGrafter"/>
</dbReference>
<dbReference type="PANTHER" id="PTHR43884">
    <property type="entry name" value="ACYL-COA DEHYDROGENASE"/>
    <property type="match status" value="1"/>
</dbReference>
<dbReference type="CDD" id="cd00567">
    <property type="entry name" value="ACAD"/>
    <property type="match status" value="1"/>
</dbReference>
<evidence type="ECO:0000259" key="7">
    <source>
        <dbReference type="Pfam" id="PF00441"/>
    </source>
</evidence>
<dbReference type="KEGG" id="aalt:CC77DRAFT_1025859"/>
<evidence type="ECO:0000259" key="9">
    <source>
        <dbReference type="Pfam" id="PF02771"/>
    </source>
</evidence>
<feature type="domain" description="Acyl-CoA dehydrogenase/oxidase C-terminal" evidence="7">
    <location>
        <begin position="274"/>
        <end position="425"/>
    </location>
</feature>
<dbReference type="FunFam" id="1.10.540.10:FF:000044">
    <property type="entry name" value="Acyl-CoA dehydrogenase NM domain-like protein"/>
    <property type="match status" value="1"/>
</dbReference>
<keyword evidence="4 6" id="KW-0274">FAD</keyword>
<name>A0A177D428_ALTAL</name>